<dbReference type="EMBL" id="AP012319">
    <property type="protein sequence ID" value="BAL91824.1"/>
    <property type="molecule type" value="Genomic_DNA"/>
</dbReference>
<dbReference type="STRING" id="512565.AMIS_66040"/>
<evidence type="ECO:0000313" key="9">
    <source>
        <dbReference type="Proteomes" id="UP000007882"/>
    </source>
</evidence>
<evidence type="ECO:0000259" key="7">
    <source>
        <dbReference type="PROSITE" id="PS51729"/>
    </source>
</evidence>
<dbReference type="Pfam" id="PF20143">
    <property type="entry name" value="NAD_kinase_C"/>
    <property type="match status" value="1"/>
</dbReference>
<feature type="active site" description="Proton acceptor" evidence="6">
    <location>
        <position position="68"/>
    </location>
</feature>
<dbReference type="InterPro" id="IPR017437">
    <property type="entry name" value="ATP-NAD_kinase_PpnK-typ_C"/>
</dbReference>
<comment type="subcellular location">
    <subcellularLocation>
        <location evidence="6">Cytoplasm</location>
    </subcellularLocation>
</comment>
<comment type="function">
    <text evidence="6">Involved in the regulation of the intracellular balance of NAD and NADP, and is a key enzyme in the biosynthesis of NADP. Catalyzes specifically the phosphorylation on 2'-hydroxyl of the adenosine moiety of NAD to yield NADP.</text>
</comment>
<evidence type="ECO:0000313" key="8">
    <source>
        <dbReference type="EMBL" id="BAL91824.1"/>
    </source>
</evidence>
<keyword evidence="2 6" id="KW-0418">Kinase</keyword>
<dbReference type="PATRIC" id="fig|512565.3.peg.6607"/>
<evidence type="ECO:0000256" key="6">
    <source>
        <dbReference type="HAMAP-Rule" id="MF_00361"/>
    </source>
</evidence>
<gene>
    <name evidence="6" type="primary">nadK</name>
    <name evidence="8" type="ordered locus">AMIS_66040</name>
</gene>
<evidence type="ECO:0000256" key="3">
    <source>
        <dbReference type="ARBA" id="ARBA00022857"/>
    </source>
</evidence>
<dbReference type="AlphaFoldDB" id="I0HFN7"/>
<protein>
    <recommendedName>
        <fullName evidence="6">NAD kinase</fullName>
        <ecNumber evidence="6">2.7.1.23</ecNumber>
    </recommendedName>
    <alternativeName>
        <fullName evidence="6">ATP-dependent NAD kinase</fullName>
    </alternativeName>
</protein>
<feature type="binding site" evidence="6">
    <location>
        <position position="168"/>
    </location>
    <ligand>
        <name>NAD(+)</name>
        <dbReference type="ChEBI" id="CHEBI:57540"/>
    </ligand>
</feature>
<keyword evidence="6" id="KW-0963">Cytoplasm</keyword>
<feature type="domain" description="N-acetyltransferase" evidence="7">
    <location>
        <begin position="295"/>
        <end position="381"/>
    </location>
</feature>
<evidence type="ECO:0000256" key="5">
    <source>
        <dbReference type="ARBA" id="ARBA00047925"/>
    </source>
</evidence>
<comment type="catalytic activity">
    <reaction evidence="5 6">
        <text>NAD(+) + ATP = ADP + NADP(+) + H(+)</text>
        <dbReference type="Rhea" id="RHEA:18629"/>
        <dbReference type="ChEBI" id="CHEBI:15378"/>
        <dbReference type="ChEBI" id="CHEBI:30616"/>
        <dbReference type="ChEBI" id="CHEBI:57540"/>
        <dbReference type="ChEBI" id="CHEBI:58349"/>
        <dbReference type="ChEBI" id="CHEBI:456216"/>
        <dbReference type="EC" id="2.7.1.23"/>
    </reaction>
</comment>
<keyword evidence="3 6" id="KW-0521">NADP</keyword>
<dbReference type="InterPro" id="IPR017438">
    <property type="entry name" value="ATP-NAD_kinase_N"/>
</dbReference>
<dbReference type="InterPro" id="IPR016064">
    <property type="entry name" value="NAD/diacylglycerol_kinase_sf"/>
</dbReference>
<comment type="caution">
    <text evidence="6">Lacks conserved residue(s) required for the propagation of feature annotation.</text>
</comment>
<sequence length="404" mass="42549">MVKVVGLVLHPRRDCGSAVDAIVNWAAERGVTVLGLPDEITRIACSAVPVPAEEMVERAGLLVSLGGDGTMLRTMRLVEGRKTPVLGVNVGRLGFLAEVDLPDLGDALSSIDEHRYTVESRTAVRTTLPDGREVSAFNDVALVRVPGHGLAAVGIRVEGRGFVNYAADAVIVSTPTGSTAYSFSAGGPIVSPNVEALIVSAAAAHSSFNRSLVLDTSEHLALDVLPTSGRLAIEVDGIIEGYAEPGTRLEIRPVPAAAQVIRFGRTSFYERARRKLRVEGSAQVGAPDQGDAVVVDSFELQRYEVLLGGEVAGVLHYRRHGDRVELLHTEVDQAFSGRGLAGRLAAAALKDARARSTPVVVTCPFVASYLERHPELTDIVKAGTADASLADASRAETDAAGPVS</sequence>
<dbReference type="SUPFAM" id="SSF55729">
    <property type="entry name" value="Acyl-CoA N-acyltransferases (Nat)"/>
    <property type="match status" value="1"/>
</dbReference>
<proteinExistence type="inferred from homology"/>
<dbReference type="eggNOG" id="COG0061">
    <property type="taxonomic scope" value="Bacteria"/>
</dbReference>
<dbReference type="Gene3D" id="2.60.200.30">
    <property type="entry name" value="Probable inorganic polyphosphate/atp-NAD kinase, domain 2"/>
    <property type="match status" value="1"/>
</dbReference>
<dbReference type="Gene3D" id="3.40.50.10330">
    <property type="entry name" value="Probable inorganic polyphosphate/atp-NAD kinase, domain 1"/>
    <property type="match status" value="1"/>
</dbReference>
<dbReference type="GO" id="GO:0003951">
    <property type="term" value="F:NAD+ kinase activity"/>
    <property type="evidence" value="ECO:0007669"/>
    <property type="project" value="UniProtKB-UniRule"/>
</dbReference>
<dbReference type="GO" id="GO:0005524">
    <property type="term" value="F:ATP binding"/>
    <property type="evidence" value="ECO:0007669"/>
    <property type="project" value="UniProtKB-KW"/>
</dbReference>
<dbReference type="Pfam" id="PF01513">
    <property type="entry name" value="NAD_kinase"/>
    <property type="match status" value="1"/>
</dbReference>
<evidence type="ECO:0000256" key="4">
    <source>
        <dbReference type="ARBA" id="ARBA00023027"/>
    </source>
</evidence>
<dbReference type="RefSeq" id="WP_014446709.1">
    <property type="nucleotide sequence ID" value="NC_017093.1"/>
</dbReference>
<dbReference type="PANTHER" id="PTHR20275:SF0">
    <property type="entry name" value="NAD KINASE"/>
    <property type="match status" value="1"/>
</dbReference>
<dbReference type="Gene3D" id="3.40.630.30">
    <property type="match status" value="1"/>
</dbReference>
<dbReference type="InterPro" id="IPR016181">
    <property type="entry name" value="Acyl_CoA_acyltransferase"/>
</dbReference>
<dbReference type="InterPro" id="IPR031165">
    <property type="entry name" value="GNAT_YJDJ"/>
</dbReference>
<dbReference type="Proteomes" id="UP000007882">
    <property type="component" value="Chromosome"/>
</dbReference>
<organism evidence="8 9">
    <name type="scientific">Actinoplanes missouriensis (strain ATCC 14538 / DSM 43046 / CBS 188.64 / JCM 3121 / NBRC 102363 / NCIMB 12654 / NRRL B-3342 / UNCC 431)</name>
    <dbReference type="NCBI Taxonomy" id="512565"/>
    <lineage>
        <taxon>Bacteria</taxon>
        <taxon>Bacillati</taxon>
        <taxon>Actinomycetota</taxon>
        <taxon>Actinomycetes</taxon>
        <taxon>Micromonosporales</taxon>
        <taxon>Micromonosporaceae</taxon>
        <taxon>Actinoplanes</taxon>
    </lineage>
</organism>
<evidence type="ECO:0000256" key="1">
    <source>
        <dbReference type="ARBA" id="ARBA00022679"/>
    </source>
</evidence>
<dbReference type="HAMAP" id="MF_00361">
    <property type="entry name" value="NAD_kinase"/>
    <property type="match status" value="1"/>
</dbReference>
<feature type="binding site" evidence="6">
    <location>
        <begin position="68"/>
        <end position="69"/>
    </location>
    <ligand>
        <name>NAD(+)</name>
        <dbReference type="ChEBI" id="CHEBI:57540"/>
    </ligand>
</feature>
<keyword evidence="6" id="KW-0547">Nucleotide-binding</keyword>
<keyword evidence="4 6" id="KW-0520">NAD</keyword>
<feature type="binding site" evidence="6">
    <location>
        <begin position="179"/>
        <end position="184"/>
    </location>
    <ligand>
        <name>NAD(+)</name>
        <dbReference type="ChEBI" id="CHEBI:57540"/>
    </ligand>
</feature>
<comment type="cofactor">
    <cofactor evidence="6">
        <name>a divalent metal cation</name>
        <dbReference type="ChEBI" id="CHEBI:60240"/>
    </cofactor>
</comment>
<feature type="binding site" evidence="6">
    <location>
        <position position="203"/>
    </location>
    <ligand>
        <name>NAD(+)</name>
        <dbReference type="ChEBI" id="CHEBI:57540"/>
    </ligand>
</feature>
<keyword evidence="1 6" id="KW-0808">Transferase</keyword>
<evidence type="ECO:0000256" key="2">
    <source>
        <dbReference type="ARBA" id="ARBA00022777"/>
    </source>
</evidence>
<dbReference type="SUPFAM" id="SSF111331">
    <property type="entry name" value="NAD kinase/diacylglycerol kinase-like"/>
    <property type="match status" value="1"/>
</dbReference>
<dbReference type="PANTHER" id="PTHR20275">
    <property type="entry name" value="NAD KINASE"/>
    <property type="match status" value="1"/>
</dbReference>
<name>I0HFN7_ACTM4</name>
<dbReference type="eggNOG" id="COG2388">
    <property type="taxonomic scope" value="Bacteria"/>
</dbReference>
<dbReference type="InterPro" id="IPR002504">
    <property type="entry name" value="NADK"/>
</dbReference>
<dbReference type="Pfam" id="PF14542">
    <property type="entry name" value="Acetyltransf_CG"/>
    <property type="match status" value="1"/>
</dbReference>
<feature type="binding site" evidence="6">
    <location>
        <position position="73"/>
    </location>
    <ligand>
        <name>NAD(+)</name>
        <dbReference type="ChEBI" id="CHEBI:57540"/>
    </ligand>
</feature>
<reference evidence="8 9" key="1">
    <citation type="submission" date="2012-02" db="EMBL/GenBank/DDBJ databases">
        <title>Complete genome sequence of Actinoplanes missouriensis 431 (= NBRC 102363).</title>
        <authorList>
            <person name="Ohnishi Y."/>
            <person name="Ishikawa J."/>
            <person name="Sekine M."/>
            <person name="Hosoyama A."/>
            <person name="Harada T."/>
            <person name="Narita H."/>
            <person name="Hata T."/>
            <person name="Konno Y."/>
            <person name="Tutikane K."/>
            <person name="Fujita N."/>
            <person name="Horinouchi S."/>
            <person name="Hayakawa M."/>
        </authorList>
    </citation>
    <scope>NUCLEOTIDE SEQUENCE [LARGE SCALE GENOMIC DNA]</scope>
    <source>
        <strain evidence="9">ATCC 14538 / DSM 43046 / CBS 188.64 / JCM 3121 / NBRC 102363 / NCIMB 12654 / NRRL B-3342 / UNCC 431</strain>
    </source>
</reference>
<dbReference type="GO" id="GO:0006741">
    <property type="term" value="P:NADP+ biosynthetic process"/>
    <property type="evidence" value="ECO:0007669"/>
    <property type="project" value="UniProtKB-UniRule"/>
</dbReference>
<feature type="binding site" evidence="6">
    <location>
        <begin position="138"/>
        <end position="139"/>
    </location>
    <ligand>
        <name>NAD(+)</name>
        <dbReference type="ChEBI" id="CHEBI:57540"/>
    </ligand>
</feature>
<dbReference type="HOGENOM" id="CLU_008831_0_0_11"/>
<dbReference type="GO" id="GO:0005737">
    <property type="term" value="C:cytoplasm"/>
    <property type="evidence" value="ECO:0007669"/>
    <property type="project" value="UniProtKB-SubCell"/>
</dbReference>
<keyword evidence="9" id="KW-1185">Reference proteome</keyword>
<dbReference type="GO" id="GO:0019674">
    <property type="term" value="P:NAD+ metabolic process"/>
    <property type="evidence" value="ECO:0007669"/>
    <property type="project" value="InterPro"/>
</dbReference>
<dbReference type="GO" id="GO:0051287">
    <property type="term" value="F:NAD binding"/>
    <property type="evidence" value="ECO:0007669"/>
    <property type="project" value="UniProtKB-ARBA"/>
</dbReference>
<dbReference type="GO" id="GO:0046872">
    <property type="term" value="F:metal ion binding"/>
    <property type="evidence" value="ECO:0007669"/>
    <property type="project" value="UniProtKB-UniRule"/>
</dbReference>
<comment type="similarity">
    <text evidence="6">Belongs to the NAD kinase family.</text>
</comment>
<dbReference type="KEGG" id="ams:AMIS_66040"/>
<accession>I0HFN7</accession>
<dbReference type="EC" id="2.7.1.23" evidence="6"/>
<dbReference type="PROSITE" id="PS51729">
    <property type="entry name" value="GNAT_YJDJ"/>
    <property type="match status" value="1"/>
</dbReference>
<keyword evidence="6" id="KW-0067">ATP-binding</keyword>